<feature type="transmembrane region" description="Helical" evidence="5">
    <location>
        <begin position="333"/>
        <end position="353"/>
    </location>
</feature>
<dbReference type="AlphaFoldDB" id="A0A8K1FKF4"/>
<dbReference type="PANTHER" id="PTHR21576:SF158">
    <property type="entry name" value="RIBOSOMAL RNA-PROCESSING PROTEIN 12-LIKE CONSERVED DOMAIN-CONTAINING PROTEIN"/>
    <property type="match status" value="1"/>
</dbReference>
<evidence type="ECO:0000256" key="3">
    <source>
        <dbReference type="ARBA" id="ARBA00022989"/>
    </source>
</evidence>
<feature type="domain" description="Nodulin-like" evidence="6">
    <location>
        <begin position="31"/>
        <end position="208"/>
    </location>
</feature>
<evidence type="ECO:0000259" key="6">
    <source>
        <dbReference type="Pfam" id="PF06813"/>
    </source>
</evidence>
<gene>
    <name evidence="7" type="ORF">Poli38472_005395</name>
</gene>
<organism evidence="7 8">
    <name type="scientific">Pythium oligandrum</name>
    <name type="common">Mycoparasitic fungus</name>
    <dbReference type="NCBI Taxonomy" id="41045"/>
    <lineage>
        <taxon>Eukaryota</taxon>
        <taxon>Sar</taxon>
        <taxon>Stramenopiles</taxon>
        <taxon>Oomycota</taxon>
        <taxon>Peronosporomycetes</taxon>
        <taxon>Pythiales</taxon>
        <taxon>Pythiaceae</taxon>
        <taxon>Pythium</taxon>
    </lineage>
</organism>
<keyword evidence="8" id="KW-1185">Reference proteome</keyword>
<accession>A0A8K1FKF4</accession>
<proteinExistence type="predicted"/>
<dbReference type="Pfam" id="PF07690">
    <property type="entry name" value="MFS_1"/>
    <property type="match status" value="1"/>
</dbReference>
<sequence length="467" mass="50731">MMWTTLSEDASLNGDLEAVDMAANDRDVPRRWASVLAGVALMISVGSNHSISAWNAHLKNLLHYSQAEIALVCSMASFGAYFSVIPGYVFDHVGAHNSIILGGVLLSLVYSVLSVGIVEFPNIMHPILVSCAFAIVGQASNFGVFAALGPNEGLFGEKHRGKIMALQLAAFSAGGALFALMYHAWFDGDVSRFFRFMAITYVLVFLFGWIATYRLQSGEKSEQEPPHMTSMEEFNPAPLVPGPSSSESLYGSIDITGRTLLRDARFWLLFSTVFILVGASLFVMANIAFIVESLGGRKEQVSTMVALFSVGNCLGRLVAGAISDLVLAQCPRIYFVSLASMFVAFNHVLFLWLPASYLIVPITLSGVADGIMFASFPVLTRETFGLRHFGKNFGMISVANALGFPLFYSPIGSFVYKFSSVSVDGVEKCFGPHCFRPVFLLVIALCVVALFASLQFARRRPGYASLL</sequence>
<feature type="transmembrane region" description="Helical" evidence="5">
    <location>
        <begin position="32"/>
        <end position="49"/>
    </location>
</feature>
<comment type="caution">
    <text evidence="7">The sequence shown here is derived from an EMBL/GenBank/DDBJ whole genome shotgun (WGS) entry which is preliminary data.</text>
</comment>
<reference evidence="7" key="1">
    <citation type="submission" date="2019-03" db="EMBL/GenBank/DDBJ databases">
        <title>Long read genome sequence of the mycoparasitic Pythium oligandrum ATCC 38472 isolated from sugarbeet rhizosphere.</title>
        <authorList>
            <person name="Gaulin E."/>
        </authorList>
    </citation>
    <scope>NUCLEOTIDE SEQUENCE</scope>
    <source>
        <strain evidence="7">ATCC 38472_TT</strain>
    </source>
</reference>
<feature type="transmembrane region" description="Helical" evidence="5">
    <location>
        <begin position="192"/>
        <end position="211"/>
    </location>
</feature>
<evidence type="ECO:0000256" key="5">
    <source>
        <dbReference type="SAM" id="Phobius"/>
    </source>
</evidence>
<feature type="transmembrane region" description="Helical" evidence="5">
    <location>
        <begin position="266"/>
        <end position="291"/>
    </location>
</feature>
<feature type="transmembrane region" description="Helical" evidence="5">
    <location>
        <begin position="359"/>
        <end position="380"/>
    </location>
</feature>
<dbReference type="Pfam" id="PF06813">
    <property type="entry name" value="Nodulin-like"/>
    <property type="match status" value="1"/>
</dbReference>
<feature type="transmembrane region" description="Helical" evidence="5">
    <location>
        <begin position="123"/>
        <end position="148"/>
    </location>
</feature>
<keyword evidence="4 5" id="KW-0472">Membrane</keyword>
<feature type="transmembrane region" description="Helical" evidence="5">
    <location>
        <begin position="303"/>
        <end position="326"/>
    </location>
</feature>
<evidence type="ECO:0000256" key="2">
    <source>
        <dbReference type="ARBA" id="ARBA00022692"/>
    </source>
</evidence>
<dbReference type="GO" id="GO:0016020">
    <property type="term" value="C:membrane"/>
    <property type="evidence" value="ECO:0007669"/>
    <property type="project" value="UniProtKB-SubCell"/>
</dbReference>
<dbReference type="EMBL" id="SPLM01000073">
    <property type="protein sequence ID" value="TMW62777.1"/>
    <property type="molecule type" value="Genomic_DNA"/>
</dbReference>
<feature type="transmembrane region" description="Helical" evidence="5">
    <location>
        <begin position="69"/>
        <end position="90"/>
    </location>
</feature>
<evidence type="ECO:0000313" key="8">
    <source>
        <dbReference type="Proteomes" id="UP000794436"/>
    </source>
</evidence>
<dbReference type="GO" id="GO:0022857">
    <property type="term" value="F:transmembrane transporter activity"/>
    <property type="evidence" value="ECO:0007669"/>
    <property type="project" value="InterPro"/>
</dbReference>
<dbReference type="OrthoDB" id="410267at2759"/>
<dbReference type="Proteomes" id="UP000794436">
    <property type="component" value="Unassembled WGS sequence"/>
</dbReference>
<dbReference type="InterPro" id="IPR010658">
    <property type="entry name" value="Nodulin-like"/>
</dbReference>
<feature type="transmembrane region" description="Helical" evidence="5">
    <location>
        <begin position="99"/>
        <end position="117"/>
    </location>
</feature>
<name>A0A8K1FKF4_PYTOL</name>
<dbReference type="InterPro" id="IPR011701">
    <property type="entry name" value="MFS"/>
</dbReference>
<evidence type="ECO:0000256" key="1">
    <source>
        <dbReference type="ARBA" id="ARBA00004141"/>
    </source>
</evidence>
<evidence type="ECO:0000313" key="7">
    <source>
        <dbReference type="EMBL" id="TMW62777.1"/>
    </source>
</evidence>
<comment type="subcellular location">
    <subcellularLocation>
        <location evidence="1">Membrane</location>
        <topology evidence="1">Multi-pass membrane protein</topology>
    </subcellularLocation>
</comment>
<feature type="transmembrane region" description="Helical" evidence="5">
    <location>
        <begin position="168"/>
        <end position="186"/>
    </location>
</feature>
<keyword evidence="2 5" id="KW-0812">Transmembrane</keyword>
<protein>
    <recommendedName>
        <fullName evidence="6">Nodulin-like domain-containing protein</fullName>
    </recommendedName>
</protein>
<keyword evidence="3 5" id="KW-1133">Transmembrane helix</keyword>
<evidence type="ECO:0000256" key="4">
    <source>
        <dbReference type="ARBA" id="ARBA00023136"/>
    </source>
</evidence>
<dbReference type="InterPro" id="IPR036259">
    <property type="entry name" value="MFS_trans_sf"/>
</dbReference>
<dbReference type="SUPFAM" id="SSF103473">
    <property type="entry name" value="MFS general substrate transporter"/>
    <property type="match status" value="1"/>
</dbReference>
<feature type="transmembrane region" description="Helical" evidence="5">
    <location>
        <begin position="392"/>
        <end position="418"/>
    </location>
</feature>
<dbReference type="PANTHER" id="PTHR21576">
    <property type="entry name" value="UNCHARACTERIZED NODULIN-LIKE PROTEIN"/>
    <property type="match status" value="1"/>
</dbReference>
<dbReference type="Gene3D" id="1.20.1250.20">
    <property type="entry name" value="MFS general substrate transporter like domains"/>
    <property type="match status" value="2"/>
</dbReference>
<feature type="transmembrane region" description="Helical" evidence="5">
    <location>
        <begin position="438"/>
        <end position="457"/>
    </location>
</feature>